<accession>A0A9P6AQH7</accession>
<keyword evidence="2" id="KW-0328">Glycosyltransferase</keyword>
<dbReference type="GO" id="GO:0006488">
    <property type="term" value="P:dolichol-linked oligosaccharide biosynthetic process"/>
    <property type="evidence" value="ECO:0007669"/>
    <property type="project" value="InterPro"/>
</dbReference>
<keyword evidence="3" id="KW-0479">Metal-binding</keyword>
<dbReference type="InterPro" id="IPR033895">
    <property type="entry name" value="GPT"/>
</dbReference>
<keyword evidence="6" id="KW-1185">Reference proteome</keyword>
<dbReference type="PANTHER" id="PTHR10571">
    <property type="entry name" value="UDP-N-ACETYLGLUCOSAMINE--DOLICHYL-PHOSPHATE N-ACETYLGLUCOSAMINEPHOSPHOTRANSFERASE"/>
    <property type="match status" value="1"/>
</dbReference>
<reference evidence="5" key="1">
    <citation type="journal article" date="2020" name="Nat. Commun.">
        <title>Large-scale genome sequencing of mycorrhizal fungi provides insights into the early evolution of symbiotic traits.</title>
        <authorList>
            <person name="Miyauchi S."/>
            <person name="Kiss E."/>
            <person name="Kuo A."/>
            <person name="Drula E."/>
            <person name="Kohler A."/>
            <person name="Sanchez-Garcia M."/>
            <person name="Morin E."/>
            <person name="Andreopoulos B."/>
            <person name="Barry K.W."/>
            <person name="Bonito G."/>
            <person name="Buee M."/>
            <person name="Carver A."/>
            <person name="Chen C."/>
            <person name="Cichocki N."/>
            <person name="Clum A."/>
            <person name="Culley D."/>
            <person name="Crous P.W."/>
            <person name="Fauchery L."/>
            <person name="Girlanda M."/>
            <person name="Hayes R.D."/>
            <person name="Keri Z."/>
            <person name="LaButti K."/>
            <person name="Lipzen A."/>
            <person name="Lombard V."/>
            <person name="Magnuson J."/>
            <person name="Maillard F."/>
            <person name="Murat C."/>
            <person name="Nolan M."/>
            <person name="Ohm R.A."/>
            <person name="Pangilinan J."/>
            <person name="Pereira M.F."/>
            <person name="Perotto S."/>
            <person name="Peter M."/>
            <person name="Pfister S."/>
            <person name="Riley R."/>
            <person name="Sitrit Y."/>
            <person name="Stielow J.B."/>
            <person name="Szollosi G."/>
            <person name="Zifcakova L."/>
            <person name="Stursova M."/>
            <person name="Spatafora J.W."/>
            <person name="Tedersoo L."/>
            <person name="Vaario L.M."/>
            <person name="Yamada A."/>
            <person name="Yan M."/>
            <person name="Wang P."/>
            <person name="Xu J."/>
            <person name="Bruns T."/>
            <person name="Baldrian P."/>
            <person name="Vilgalys R."/>
            <person name="Dunand C."/>
            <person name="Henrissat B."/>
            <person name="Grigoriev I.V."/>
            <person name="Hibbett D."/>
            <person name="Nagy L.G."/>
            <person name="Martin F.M."/>
        </authorList>
    </citation>
    <scope>NUCLEOTIDE SEQUENCE</scope>
    <source>
        <strain evidence="5">UP504</strain>
    </source>
</reference>
<dbReference type="EMBL" id="MU129023">
    <property type="protein sequence ID" value="KAF9510080.1"/>
    <property type="molecule type" value="Genomic_DNA"/>
</dbReference>
<dbReference type="PANTHER" id="PTHR10571:SF0">
    <property type="entry name" value="UDP-N-ACETYLGLUCOSAMINE--DOLICHYL-PHOSPHATE N-ACETYLGLUCOSAMINEPHOSPHOTRANSFERASE"/>
    <property type="match status" value="1"/>
</dbReference>
<dbReference type="GO" id="GO:0012505">
    <property type="term" value="C:endomembrane system"/>
    <property type="evidence" value="ECO:0007669"/>
    <property type="project" value="UniProtKB-SubCell"/>
</dbReference>
<keyword evidence="4" id="KW-0460">Magnesium</keyword>
<comment type="caution">
    <text evidence="5">The sequence shown here is derived from an EMBL/GenBank/DDBJ whole genome shotgun (WGS) entry which is preliminary data.</text>
</comment>
<name>A0A9P6AQH7_9AGAM</name>
<protein>
    <submittedName>
        <fullName evidence="5">Uncharacterized protein</fullName>
    </submittedName>
</protein>
<dbReference type="Proteomes" id="UP000886523">
    <property type="component" value="Unassembled WGS sequence"/>
</dbReference>
<dbReference type="GO" id="GO:0016020">
    <property type="term" value="C:membrane"/>
    <property type="evidence" value="ECO:0007669"/>
    <property type="project" value="TreeGrafter"/>
</dbReference>
<gene>
    <name evidence="5" type="ORF">BS47DRAFT_1348363</name>
</gene>
<dbReference type="AlphaFoldDB" id="A0A9P6AQH7"/>
<evidence type="ECO:0000256" key="1">
    <source>
        <dbReference type="ARBA" id="ARBA00004127"/>
    </source>
</evidence>
<dbReference type="GO" id="GO:0016757">
    <property type="term" value="F:glycosyltransferase activity"/>
    <property type="evidence" value="ECO:0007669"/>
    <property type="project" value="UniProtKB-KW"/>
</dbReference>
<dbReference type="GO" id="GO:0046872">
    <property type="term" value="F:metal ion binding"/>
    <property type="evidence" value="ECO:0007669"/>
    <property type="project" value="UniProtKB-KW"/>
</dbReference>
<evidence type="ECO:0000256" key="4">
    <source>
        <dbReference type="ARBA" id="ARBA00022842"/>
    </source>
</evidence>
<proteinExistence type="predicted"/>
<evidence type="ECO:0000313" key="6">
    <source>
        <dbReference type="Proteomes" id="UP000886523"/>
    </source>
</evidence>
<evidence type="ECO:0000256" key="3">
    <source>
        <dbReference type="ARBA" id="ARBA00022723"/>
    </source>
</evidence>
<sequence length="137" mass="14608">MFSITGGVTSFQSSSLPQSLCSLSTTPNTETPTLSFPNLFEMYLDIPSLIGTNSLLITDFQGPPYHLYMSLLSTFCTNSVNILAGINGIEASQALIIALSIALNGLLCPPLQFSSDFYGFTFGGVYRAGMALGAESW</sequence>
<organism evidence="5 6">
    <name type="scientific">Hydnum rufescens UP504</name>
    <dbReference type="NCBI Taxonomy" id="1448309"/>
    <lineage>
        <taxon>Eukaryota</taxon>
        <taxon>Fungi</taxon>
        <taxon>Dikarya</taxon>
        <taxon>Basidiomycota</taxon>
        <taxon>Agaricomycotina</taxon>
        <taxon>Agaricomycetes</taxon>
        <taxon>Cantharellales</taxon>
        <taxon>Hydnaceae</taxon>
        <taxon>Hydnum</taxon>
    </lineage>
</organism>
<dbReference type="OrthoDB" id="10262326at2759"/>
<keyword evidence="2" id="KW-0808">Transferase</keyword>
<dbReference type="GO" id="GO:0003975">
    <property type="term" value="F:UDP-N-acetylglucosamine-dolichyl-phosphate N-acetylglucosaminephosphotransferase activity"/>
    <property type="evidence" value="ECO:0007669"/>
    <property type="project" value="InterPro"/>
</dbReference>
<comment type="subcellular location">
    <subcellularLocation>
        <location evidence="1">Endomembrane system</location>
        <topology evidence="1">Multi-pass membrane protein</topology>
    </subcellularLocation>
</comment>
<evidence type="ECO:0000256" key="2">
    <source>
        <dbReference type="ARBA" id="ARBA00022676"/>
    </source>
</evidence>
<evidence type="ECO:0000313" key="5">
    <source>
        <dbReference type="EMBL" id="KAF9510080.1"/>
    </source>
</evidence>